<evidence type="ECO:0000313" key="6">
    <source>
        <dbReference type="EMBL" id="KAL1638893.1"/>
    </source>
</evidence>
<dbReference type="InterPro" id="IPR016169">
    <property type="entry name" value="FAD-bd_PCMH_sub2"/>
</dbReference>
<evidence type="ECO:0000256" key="3">
    <source>
        <dbReference type="ARBA" id="ARBA00022827"/>
    </source>
</evidence>
<name>A0ABR3THB1_9PEZI</name>
<keyword evidence="4" id="KW-0560">Oxidoreductase</keyword>
<evidence type="ECO:0000256" key="1">
    <source>
        <dbReference type="ARBA" id="ARBA00005466"/>
    </source>
</evidence>
<proteinExistence type="inferred from homology"/>
<evidence type="ECO:0000313" key="7">
    <source>
        <dbReference type="Proteomes" id="UP001521184"/>
    </source>
</evidence>
<gene>
    <name evidence="6" type="ORF">SLS58_008478</name>
</gene>
<dbReference type="InterPro" id="IPR050416">
    <property type="entry name" value="FAD-linked_Oxidoreductase"/>
</dbReference>
<protein>
    <recommendedName>
        <fullName evidence="5">FAD-binding PCMH-type domain-containing protein</fullName>
    </recommendedName>
</protein>
<dbReference type="Proteomes" id="UP001521184">
    <property type="component" value="Unassembled WGS sequence"/>
</dbReference>
<evidence type="ECO:0000259" key="5">
    <source>
        <dbReference type="PROSITE" id="PS51387"/>
    </source>
</evidence>
<dbReference type="PROSITE" id="PS51387">
    <property type="entry name" value="FAD_PCMH"/>
    <property type="match status" value="1"/>
</dbReference>
<sequence length="503" mass="53068">MLGYPRTEEPANYHPEQQAPQYGQANIGLAYGGQQSQNQSVDSYSRQSSANWGANPAGITDVKPYNLDISVTPAAVTYPDSAEQVAGIVACAAQYDHKVQARSGGHSYGNYCLGGANSSAIVVDMKKFQHFSMDNSTWTATIGAGTLLEDVTDRLHDAGGRTIAHGTSPQIGIGGHATIGGLGPQSRTLGTTADQVVGLTVVLANSSIVRCTATSHADLFFAVRGAGASYGIVTDLDFRTAPEPGSMVLYEYNITVGDKGANAAAFKAWNALVTRADLSWRFTSVLTLFDGGMVVSGTYFGGRPEFDALNLRGVLPADIAAVNVSVTSEFVGAVGTWAEEAALQVGGGIPAAFYSKSLSFSRETALTDDAVDALFDYLDAADTGGALAWFAIFNLVGGQINEVPLADAAYSLRDSLYQLQSYAISLTPPVSKETKAFLDGINAVIEKHVPGVRGAYPGYVDPALLDAQEQYWGANLPRLERIKAEVDPTDLFHNPQSVKPAAM</sequence>
<dbReference type="PANTHER" id="PTHR42973:SF17">
    <property type="entry name" value="OXIDASE, PUTATIVE (AFU_ORTHOLOGUE AFUA_6G14340)-RELATED"/>
    <property type="match status" value="1"/>
</dbReference>
<dbReference type="Gene3D" id="3.40.462.20">
    <property type="match status" value="1"/>
</dbReference>
<dbReference type="InterPro" id="IPR016166">
    <property type="entry name" value="FAD-bd_PCMH"/>
</dbReference>
<organism evidence="6 7">
    <name type="scientific">Diplodia intermedia</name>
    <dbReference type="NCBI Taxonomy" id="856260"/>
    <lineage>
        <taxon>Eukaryota</taxon>
        <taxon>Fungi</taxon>
        <taxon>Dikarya</taxon>
        <taxon>Ascomycota</taxon>
        <taxon>Pezizomycotina</taxon>
        <taxon>Dothideomycetes</taxon>
        <taxon>Dothideomycetes incertae sedis</taxon>
        <taxon>Botryosphaeriales</taxon>
        <taxon>Botryosphaeriaceae</taxon>
        <taxon>Diplodia</taxon>
    </lineage>
</organism>
<keyword evidence="7" id="KW-1185">Reference proteome</keyword>
<dbReference type="Pfam" id="PF08031">
    <property type="entry name" value="BBE"/>
    <property type="match status" value="1"/>
</dbReference>
<reference evidence="6 7" key="1">
    <citation type="journal article" date="2023" name="Plant Dis.">
        <title>First Report of Diplodia intermedia Causing Canker and Dieback Diseases on Apple Trees in Canada.</title>
        <authorList>
            <person name="Ellouze W."/>
            <person name="Ilyukhin E."/>
            <person name="Sulman M."/>
            <person name="Ali S."/>
        </authorList>
    </citation>
    <scope>NUCLEOTIDE SEQUENCE [LARGE SCALE GENOMIC DNA]</scope>
    <source>
        <strain evidence="6 7">M45-28</strain>
    </source>
</reference>
<evidence type="ECO:0000256" key="4">
    <source>
        <dbReference type="ARBA" id="ARBA00023002"/>
    </source>
</evidence>
<feature type="domain" description="FAD-binding PCMH-type" evidence="5">
    <location>
        <begin position="69"/>
        <end position="243"/>
    </location>
</feature>
<evidence type="ECO:0000256" key="2">
    <source>
        <dbReference type="ARBA" id="ARBA00022630"/>
    </source>
</evidence>
<comment type="similarity">
    <text evidence="1">Belongs to the oxygen-dependent FAD-linked oxidoreductase family.</text>
</comment>
<comment type="caution">
    <text evidence="6">The sequence shown here is derived from an EMBL/GenBank/DDBJ whole genome shotgun (WGS) entry which is preliminary data.</text>
</comment>
<dbReference type="PANTHER" id="PTHR42973">
    <property type="entry name" value="BINDING OXIDOREDUCTASE, PUTATIVE (AFU_ORTHOLOGUE AFUA_1G17690)-RELATED"/>
    <property type="match status" value="1"/>
</dbReference>
<dbReference type="Pfam" id="PF01565">
    <property type="entry name" value="FAD_binding_4"/>
    <property type="match status" value="1"/>
</dbReference>
<accession>A0ABR3THB1</accession>
<keyword evidence="2" id="KW-0285">Flavoprotein</keyword>
<dbReference type="Gene3D" id="3.30.465.10">
    <property type="match status" value="1"/>
</dbReference>
<keyword evidence="3" id="KW-0274">FAD</keyword>
<dbReference type="EMBL" id="JAKEKT020000072">
    <property type="protein sequence ID" value="KAL1638893.1"/>
    <property type="molecule type" value="Genomic_DNA"/>
</dbReference>
<dbReference type="InterPro" id="IPR036318">
    <property type="entry name" value="FAD-bd_PCMH-like_sf"/>
</dbReference>
<dbReference type="InterPro" id="IPR006094">
    <property type="entry name" value="Oxid_FAD_bind_N"/>
</dbReference>
<dbReference type="SUPFAM" id="SSF56176">
    <property type="entry name" value="FAD-binding/transporter-associated domain-like"/>
    <property type="match status" value="1"/>
</dbReference>
<dbReference type="InterPro" id="IPR012951">
    <property type="entry name" value="BBE"/>
</dbReference>